<proteinExistence type="predicted"/>
<reference evidence="1 2" key="1">
    <citation type="submission" date="2017-04" db="EMBL/GenBank/DDBJ databases">
        <authorList>
            <person name="Afonso C.L."/>
            <person name="Miller P.J."/>
            <person name="Scott M.A."/>
            <person name="Spackman E."/>
            <person name="Goraichik I."/>
            <person name="Dimitrov K.M."/>
            <person name="Suarez D.L."/>
            <person name="Swayne D.E."/>
        </authorList>
    </citation>
    <scope>NUCLEOTIDE SEQUENCE [LARGE SCALE GENOMIC DNA]</scope>
    <source>
        <strain evidence="1">LMG 28154</strain>
    </source>
</reference>
<accession>A0A238HCR1</accession>
<evidence type="ECO:0000313" key="2">
    <source>
        <dbReference type="Proteomes" id="UP000198460"/>
    </source>
</evidence>
<dbReference type="AlphaFoldDB" id="A0A238HCR1"/>
<sequence>MCRLPGFEVRSRHAYAGAFAGCRESVNQLALVFATESENEKAG</sequence>
<name>A0A238HCR1_9BURK</name>
<dbReference type="EMBL" id="FXAN01000117">
    <property type="protein sequence ID" value="SMG02940.1"/>
    <property type="molecule type" value="Genomic_DNA"/>
</dbReference>
<protein>
    <submittedName>
        <fullName evidence="1">Uncharacterized protein</fullName>
    </submittedName>
</protein>
<evidence type="ECO:0000313" key="1">
    <source>
        <dbReference type="EMBL" id="SMG02940.1"/>
    </source>
</evidence>
<dbReference type="Proteomes" id="UP000198460">
    <property type="component" value="Unassembled WGS sequence"/>
</dbReference>
<organism evidence="1 2">
    <name type="scientific">Burkholderia singularis</name>
    <dbReference type="NCBI Taxonomy" id="1503053"/>
    <lineage>
        <taxon>Bacteria</taxon>
        <taxon>Pseudomonadati</taxon>
        <taxon>Pseudomonadota</taxon>
        <taxon>Betaproteobacteria</taxon>
        <taxon>Burkholderiales</taxon>
        <taxon>Burkholderiaceae</taxon>
        <taxon>Burkholderia</taxon>
        <taxon>pseudomallei group</taxon>
    </lineage>
</organism>
<gene>
    <name evidence="1" type="ORF">BSIN_5206</name>
</gene>